<dbReference type="EMBL" id="CP018191">
    <property type="protein sequence ID" value="APH55343.1"/>
    <property type="molecule type" value="Genomic_DNA"/>
</dbReference>
<protein>
    <submittedName>
        <fullName evidence="2">Membrane associated protein</fullName>
    </submittedName>
</protein>
<accession>A0AAC9KFD0</accession>
<dbReference type="Pfam" id="PF13488">
    <property type="entry name" value="Gly-zipper_Omp"/>
    <property type="match status" value="1"/>
</dbReference>
<dbReference type="InterPro" id="IPR039567">
    <property type="entry name" value="Gly-zipper"/>
</dbReference>
<evidence type="ECO:0000313" key="2">
    <source>
        <dbReference type="EMBL" id="APH55343.1"/>
    </source>
</evidence>
<dbReference type="AlphaFoldDB" id="A0AAC9KFD0"/>
<sequence length="175" mass="17887">MERKPRLRQNEEKDGMSRQPLLQSLGLLAVTALCACTVSPPEGPSIAALPGKGKTLEQFQNDDMTCRYYASQRNGFVSPQKGAANSAVGTAAIGTALGAATGALIGVAAGNAGMGAAIGAGAGLAGGGLLGSSNARQSSASLQQNYDMNYGQCMIARGNTFPPQPRMQMAPAYTY</sequence>
<name>A0AAC9KFD0_9PROT</name>
<dbReference type="Proteomes" id="UP000182373">
    <property type="component" value="Chromosome"/>
</dbReference>
<reference evidence="3" key="1">
    <citation type="submission" date="2016-11" db="EMBL/GenBank/DDBJ databases">
        <title>Comparative genomic and phenotypic analysis of Granulibacter bethesdensis clinical isolates from patients with chronic granulomatous disease.</title>
        <authorList>
            <person name="Zarember K.A."/>
            <person name="Porcella S.F."/>
            <person name="Chu J."/>
            <person name="Ding L."/>
            <person name="Dahlstrom E."/>
            <person name="Barbian K."/>
            <person name="Martens C."/>
            <person name="Sykora L."/>
            <person name="Kramer S."/>
            <person name="Pettinato A.M."/>
            <person name="Hong H."/>
            <person name="Wald G."/>
            <person name="Berg L.J."/>
            <person name="Rogge L.S."/>
            <person name="Greenberg D.E."/>
            <person name="Falcone E.L."/>
            <person name="Neves J.F."/>
            <person name="Simoes M.J."/>
            <person name="Casal M."/>
            <person name="Rodriguez-Lopez F.C."/>
            <person name="Zelazny A."/>
            <person name="Gallin J.I."/>
            <person name="Holland S.M."/>
        </authorList>
    </citation>
    <scope>NUCLEOTIDE SEQUENCE [LARGE SCALE GENOMIC DNA]</scope>
    <source>
        <strain evidence="3">NIH9.1</strain>
    </source>
</reference>
<proteinExistence type="predicted"/>
<gene>
    <name evidence="2" type="ORF">GbCGDNIH9_2028</name>
</gene>
<evidence type="ECO:0000259" key="1">
    <source>
        <dbReference type="Pfam" id="PF13488"/>
    </source>
</evidence>
<organism evidence="2 3">
    <name type="scientific">Granulibacter bethesdensis</name>
    <dbReference type="NCBI Taxonomy" id="364410"/>
    <lineage>
        <taxon>Bacteria</taxon>
        <taxon>Pseudomonadati</taxon>
        <taxon>Pseudomonadota</taxon>
        <taxon>Alphaproteobacteria</taxon>
        <taxon>Acetobacterales</taxon>
        <taxon>Acetobacteraceae</taxon>
        <taxon>Granulibacter</taxon>
    </lineage>
</organism>
<evidence type="ECO:0000313" key="3">
    <source>
        <dbReference type="Proteomes" id="UP000182373"/>
    </source>
</evidence>
<feature type="domain" description="Glycine zipper" evidence="1">
    <location>
        <begin position="93"/>
        <end position="137"/>
    </location>
</feature>